<evidence type="ECO:0000313" key="2">
    <source>
        <dbReference type="Proteomes" id="UP000251213"/>
    </source>
</evidence>
<dbReference type="EMBL" id="QJKK01000009">
    <property type="protein sequence ID" value="RAL22565.1"/>
    <property type="molecule type" value="Genomic_DNA"/>
</dbReference>
<dbReference type="Pfam" id="PF05147">
    <property type="entry name" value="LANC_like"/>
    <property type="match status" value="1"/>
</dbReference>
<dbReference type="AlphaFoldDB" id="A0A364K2C3"/>
<keyword evidence="2" id="KW-1185">Reference proteome</keyword>
<proteinExistence type="predicted"/>
<organism evidence="1 2">
    <name type="scientific">Thermoflavimicrobium daqui</name>
    <dbReference type="NCBI Taxonomy" id="2137476"/>
    <lineage>
        <taxon>Bacteria</taxon>
        <taxon>Bacillati</taxon>
        <taxon>Bacillota</taxon>
        <taxon>Bacilli</taxon>
        <taxon>Bacillales</taxon>
        <taxon>Thermoactinomycetaceae</taxon>
        <taxon>Thermoflavimicrobium</taxon>
    </lineage>
</organism>
<dbReference type="InterPro" id="IPR007822">
    <property type="entry name" value="LANC-like"/>
</dbReference>
<gene>
    <name evidence="1" type="ORF">DL897_14230</name>
</gene>
<reference evidence="1 2" key="2">
    <citation type="submission" date="2018-06" db="EMBL/GenBank/DDBJ databases">
        <authorList>
            <person name="Zhirakovskaya E."/>
        </authorList>
    </citation>
    <scope>NUCLEOTIDE SEQUENCE [LARGE SCALE GENOMIC DNA]</scope>
    <source>
        <strain evidence="1 2">FBKL4.011</strain>
    </source>
</reference>
<reference evidence="1 2" key="1">
    <citation type="submission" date="2018-06" db="EMBL/GenBank/DDBJ databases">
        <title>Thermoflavimicrobium daqus sp. nov., a thermophilic microbe isolated from Moutai-flavour Daqu.</title>
        <authorList>
            <person name="Wang X."/>
            <person name="Zhou H."/>
        </authorList>
    </citation>
    <scope>NUCLEOTIDE SEQUENCE [LARGE SCALE GENOMIC DNA]</scope>
    <source>
        <strain evidence="1 2">FBKL4.011</strain>
    </source>
</reference>
<accession>A0A364K2C3</accession>
<dbReference type="GO" id="GO:0031179">
    <property type="term" value="P:peptide modification"/>
    <property type="evidence" value="ECO:0007669"/>
    <property type="project" value="InterPro"/>
</dbReference>
<sequence length="128" mass="14311">MFSWSSIFLFLAWLAKVSGEEKYEVLSRGAVEQIKILLKEDLIKGTMNIGAYDGLSGVVYVLSNLAKIWKDDSLLSWIDLILIQIEKVITKDEYLDLIGGSAGCILVMLGHNQISKNKKALSISQIYK</sequence>
<dbReference type="Gene3D" id="1.50.10.20">
    <property type="match status" value="1"/>
</dbReference>
<dbReference type="Proteomes" id="UP000251213">
    <property type="component" value="Unassembled WGS sequence"/>
</dbReference>
<comment type="caution">
    <text evidence="1">The sequence shown here is derived from an EMBL/GenBank/DDBJ whole genome shotgun (WGS) entry which is preliminary data.</text>
</comment>
<dbReference type="SUPFAM" id="SSF158745">
    <property type="entry name" value="LanC-like"/>
    <property type="match status" value="1"/>
</dbReference>
<evidence type="ECO:0000313" key="1">
    <source>
        <dbReference type="EMBL" id="RAL22565.1"/>
    </source>
</evidence>
<protein>
    <submittedName>
        <fullName evidence="1">Uncharacterized protein</fullName>
    </submittedName>
</protein>
<name>A0A364K2C3_9BACL</name>